<evidence type="ECO:0000313" key="1">
    <source>
        <dbReference type="EMBL" id="GIY68992.1"/>
    </source>
</evidence>
<reference evidence="1 2" key="1">
    <citation type="submission" date="2021-06" db="EMBL/GenBank/DDBJ databases">
        <title>Caerostris darwini draft genome.</title>
        <authorList>
            <person name="Kono N."/>
            <person name="Arakawa K."/>
        </authorList>
    </citation>
    <scope>NUCLEOTIDE SEQUENCE [LARGE SCALE GENOMIC DNA]</scope>
</reference>
<dbReference type="Proteomes" id="UP001054837">
    <property type="component" value="Unassembled WGS sequence"/>
</dbReference>
<evidence type="ECO:0000313" key="2">
    <source>
        <dbReference type="Proteomes" id="UP001054837"/>
    </source>
</evidence>
<accession>A0AAV4VFA5</accession>
<proteinExistence type="predicted"/>
<comment type="caution">
    <text evidence="1">The sequence shown here is derived from an EMBL/GenBank/DDBJ whole genome shotgun (WGS) entry which is preliminary data.</text>
</comment>
<sequence length="218" mass="24314">MTDVSFHAKLDILAKLSSLNTPFHVLILFVSNTPYQTGFFKQRQLRDPSADVLPAPPQQHRGCSDKTTAGEVVERVAEALDQMVDPRHQTFASPEQTTSEPIVMRHRCLMGTKKTGDTLKDHYLYFIRENVGESSFPENPVLQENQLLLFKQGAKCGGVGGQRSLREKFIALEEKTPMPKGIDSVPNLLDPPLPPFSLKQLPLQSPRGSAKSFALAFW</sequence>
<dbReference type="EMBL" id="BPLQ01012978">
    <property type="protein sequence ID" value="GIY68992.1"/>
    <property type="molecule type" value="Genomic_DNA"/>
</dbReference>
<name>A0AAV4VFA5_9ARAC</name>
<dbReference type="AlphaFoldDB" id="A0AAV4VFA5"/>
<organism evidence="1 2">
    <name type="scientific">Caerostris darwini</name>
    <dbReference type="NCBI Taxonomy" id="1538125"/>
    <lineage>
        <taxon>Eukaryota</taxon>
        <taxon>Metazoa</taxon>
        <taxon>Ecdysozoa</taxon>
        <taxon>Arthropoda</taxon>
        <taxon>Chelicerata</taxon>
        <taxon>Arachnida</taxon>
        <taxon>Araneae</taxon>
        <taxon>Araneomorphae</taxon>
        <taxon>Entelegynae</taxon>
        <taxon>Araneoidea</taxon>
        <taxon>Araneidae</taxon>
        <taxon>Caerostris</taxon>
    </lineage>
</organism>
<protein>
    <submittedName>
        <fullName evidence="1">Rho GTPase-activating protein 18</fullName>
    </submittedName>
</protein>
<gene>
    <name evidence="1" type="primary">Arhgap18</name>
    <name evidence="1" type="ORF">CDAR_307571</name>
</gene>
<keyword evidence="2" id="KW-1185">Reference proteome</keyword>